<evidence type="ECO:0000256" key="5">
    <source>
        <dbReference type="ARBA" id="ARBA00022679"/>
    </source>
</evidence>
<keyword evidence="4 13" id="KW-0328">Glycosyltransferase</keyword>
<dbReference type="InterPro" id="IPR002659">
    <property type="entry name" value="Glyco_trans_31"/>
</dbReference>
<keyword evidence="8 13" id="KW-1133">Transmembrane helix</keyword>
<keyword evidence="5" id="KW-0808">Transferase</keyword>
<dbReference type="PANTHER" id="PTHR11214:SF234">
    <property type="entry name" value="HEXOSYLTRANSFERASE"/>
    <property type="match status" value="1"/>
</dbReference>
<keyword evidence="15" id="KW-1185">Reference proteome</keyword>
<evidence type="ECO:0000313" key="15">
    <source>
        <dbReference type="Proteomes" id="UP001314229"/>
    </source>
</evidence>
<keyword evidence="12" id="KW-0325">Glycoprotein</keyword>
<dbReference type="GO" id="GO:0016758">
    <property type="term" value="F:hexosyltransferase activity"/>
    <property type="evidence" value="ECO:0007669"/>
    <property type="project" value="InterPro"/>
</dbReference>
<dbReference type="EMBL" id="CAWUFR010000341">
    <property type="protein sequence ID" value="CAK6976246.1"/>
    <property type="molecule type" value="Genomic_DNA"/>
</dbReference>
<keyword evidence="10" id="KW-0443">Lipid metabolism</keyword>
<evidence type="ECO:0000313" key="14">
    <source>
        <dbReference type="EMBL" id="CAK6976246.1"/>
    </source>
</evidence>
<keyword evidence="9 13" id="KW-0333">Golgi apparatus</keyword>
<keyword evidence="11 13" id="KW-0472">Membrane</keyword>
<evidence type="ECO:0000256" key="7">
    <source>
        <dbReference type="ARBA" id="ARBA00022968"/>
    </source>
</evidence>
<protein>
    <recommendedName>
        <fullName evidence="13">Hexosyltransferase</fullName>
        <ecNumber evidence="13">2.4.1.-</ecNumber>
    </recommendedName>
</protein>
<comment type="subcellular location">
    <subcellularLocation>
        <location evidence="1 13">Golgi apparatus membrane</location>
        <topology evidence="1 13">Single-pass type II membrane protein</topology>
    </subcellularLocation>
</comment>
<accession>A0AAV1Q0X1</accession>
<sequence length="461" mass="53007">MARCYCHWRNVLFCVCAPCICLALMFLFVGVMMCTTLNNTTKAGILDPIDFVASGTYTNGSFAPLPKTFWDFNLHKNAYWNRLQLAIDRQLNPILRPNKIKRGSENSIFDDSLLSQSFSEVNDLDGMRKHFDKMPDQMKKFVGNMNRRDYPVLLQPNAVCGAGAKDEKQPPLLLLAIKTTEVNFKNRQAIRRTWGQAGWMAGQRRNNNITEDGGYVRRVFLLGKENPQELGVDLSALMEMESKHYGDILQWDFSDTFFNLTLKDVLFWNWFSQFCSQTLFVFKGDDDVFINTPRMISYLQDQLRKPQADEAMIDFMVGDVIRAASPNRVNRSKYFIPDSFYKGTYPTYAGGGGVVYSGLLTKRLNNVSKRVHLFPIDDVFVGMCMVRLNANPIHHHAFLTFDFPTKDGEKLCAYHTILLVHKRSPTQMFQLWADLKKTETQCWDTPLRVIKEKKHNTVTVS</sequence>
<keyword evidence="6 13" id="KW-0812">Transmembrane</keyword>
<evidence type="ECO:0000256" key="3">
    <source>
        <dbReference type="ARBA" id="ARBA00008661"/>
    </source>
</evidence>
<comment type="caution">
    <text evidence="14">The sequence shown here is derived from an EMBL/GenBank/DDBJ whole genome shotgun (WGS) entry which is preliminary data.</text>
</comment>
<dbReference type="AlphaFoldDB" id="A0AAV1Q0X1"/>
<comment type="pathway">
    <text evidence="2">Protein modification; protein glycosylation.</text>
</comment>
<evidence type="ECO:0000256" key="10">
    <source>
        <dbReference type="ARBA" id="ARBA00023098"/>
    </source>
</evidence>
<dbReference type="Proteomes" id="UP001314229">
    <property type="component" value="Unassembled WGS sequence"/>
</dbReference>
<reference evidence="14 15" key="1">
    <citation type="submission" date="2024-01" db="EMBL/GenBank/DDBJ databases">
        <authorList>
            <person name="Alioto T."/>
            <person name="Alioto T."/>
            <person name="Gomez Garrido J."/>
        </authorList>
    </citation>
    <scope>NUCLEOTIDE SEQUENCE [LARGE SCALE GENOMIC DNA]</scope>
</reference>
<evidence type="ECO:0000256" key="8">
    <source>
        <dbReference type="ARBA" id="ARBA00022989"/>
    </source>
</evidence>
<dbReference type="GO" id="GO:0006629">
    <property type="term" value="P:lipid metabolic process"/>
    <property type="evidence" value="ECO:0007669"/>
    <property type="project" value="UniProtKB-KW"/>
</dbReference>
<gene>
    <name evidence="14" type="ORF">FSCOSCO3_A029136</name>
</gene>
<dbReference type="Gene3D" id="3.90.550.50">
    <property type="match status" value="1"/>
</dbReference>
<comment type="similarity">
    <text evidence="3 13">Belongs to the glycosyltransferase 31 family.</text>
</comment>
<evidence type="ECO:0000256" key="6">
    <source>
        <dbReference type="ARBA" id="ARBA00022692"/>
    </source>
</evidence>
<dbReference type="EC" id="2.4.1.-" evidence="13"/>
<evidence type="ECO:0000256" key="4">
    <source>
        <dbReference type="ARBA" id="ARBA00022676"/>
    </source>
</evidence>
<dbReference type="Pfam" id="PF01762">
    <property type="entry name" value="Galactosyl_T"/>
    <property type="match status" value="1"/>
</dbReference>
<evidence type="ECO:0000256" key="1">
    <source>
        <dbReference type="ARBA" id="ARBA00004323"/>
    </source>
</evidence>
<dbReference type="GO" id="GO:0008194">
    <property type="term" value="F:UDP-glycosyltransferase activity"/>
    <property type="evidence" value="ECO:0007669"/>
    <property type="project" value="TreeGrafter"/>
</dbReference>
<feature type="transmembrane region" description="Helical" evidence="13">
    <location>
        <begin position="12"/>
        <end position="33"/>
    </location>
</feature>
<name>A0AAV1Q0X1_SCOSC</name>
<evidence type="ECO:0000256" key="2">
    <source>
        <dbReference type="ARBA" id="ARBA00004922"/>
    </source>
</evidence>
<evidence type="ECO:0000256" key="13">
    <source>
        <dbReference type="RuleBase" id="RU363063"/>
    </source>
</evidence>
<dbReference type="FunFam" id="3.90.550.50:FF:000001">
    <property type="entry name" value="Hexosyltransferase"/>
    <property type="match status" value="1"/>
</dbReference>
<keyword evidence="7 13" id="KW-0735">Signal-anchor</keyword>
<dbReference type="GO" id="GO:0000139">
    <property type="term" value="C:Golgi membrane"/>
    <property type="evidence" value="ECO:0007669"/>
    <property type="project" value="UniProtKB-SubCell"/>
</dbReference>
<organism evidence="14 15">
    <name type="scientific">Scomber scombrus</name>
    <name type="common">Atlantic mackerel</name>
    <name type="synonym">Scomber vernalis</name>
    <dbReference type="NCBI Taxonomy" id="13677"/>
    <lineage>
        <taxon>Eukaryota</taxon>
        <taxon>Metazoa</taxon>
        <taxon>Chordata</taxon>
        <taxon>Craniata</taxon>
        <taxon>Vertebrata</taxon>
        <taxon>Euteleostomi</taxon>
        <taxon>Actinopterygii</taxon>
        <taxon>Neopterygii</taxon>
        <taxon>Teleostei</taxon>
        <taxon>Neoteleostei</taxon>
        <taxon>Acanthomorphata</taxon>
        <taxon>Pelagiaria</taxon>
        <taxon>Scombriformes</taxon>
        <taxon>Scombridae</taxon>
        <taxon>Scomber</taxon>
    </lineage>
</organism>
<dbReference type="PANTHER" id="PTHR11214">
    <property type="entry name" value="BETA-1,3-N-ACETYLGLUCOSAMINYLTRANSFERASE"/>
    <property type="match status" value="1"/>
</dbReference>
<evidence type="ECO:0000256" key="12">
    <source>
        <dbReference type="ARBA" id="ARBA00023180"/>
    </source>
</evidence>
<dbReference type="GO" id="GO:0030311">
    <property type="term" value="P:poly-N-acetyllactosamine biosynthetic process"/>
    <property type="evidence" value="ECO:0007669"/>
    <property type="project" value="TreeGrafter"/>
</dbReference>
<evidence type="ECO:0000256" key="11">
    <source>
        <dbReference type="ARBA" id="ARBA00023136"/>
    </source>
</evidence>
<proteinExistence type="inferred from homology"/>
<dbReference type="GO" id="GO:0006493">
    <property type="term" value="P:protein O-linked glycosylation"/>
    <property type="evidence" value="ECO:0007669"/>
    <property type="project" value="TreeGrafter"/>
</dbReference>
<evidence type="ECO:0000256" key="9">
    <source>
        <dbReference type="ARBA" id="ARBA00023034"/>
    </source>
</evidence>